<dbReference type="EMBL" id="AP035768">
    <property type="protein sequence ID" value="BFO20319.1"/>
    <property type="molecule type" value="Genomic_DNA"/>
</dbReference>
<name>A0AAT9HS85_9ACTN</name>
<evidence type="ECO:0000256" key="1">
    <source>
        <dbReference type="SAM" id="MobiDB-lite"/>
    </source>
</evidence>
<gene>
    <name evidence="2" type="ORF">SHKM778_67070</name>
</gene>
<accession>A0AAT9HS85</accession>
<protein>
    <submittedName>
        <fullName evidence="2">Uncharacterized protein</fullName>
    </submittedName>
</protein>
<reference evidence="2" key="1">
    <citation type="submission" date="2024-06" db="EMBL/GenBank/DDBJ databases">
        <authorList>
            <consortium name="consrtm"/>
            <person name="Uemura M."/>
            <person name="Terahara T."/>
        </authorList>
    </citation>
    <scope>NUCLEOTIDE SEQUENCE</scope>
    <source>
        <strain evidence="2">KM77-8</strain>
    </source>
</reference>
<feature type="compositionally biased region" description="Polar residues" evidence="1">
    <location>
        <begin position="26"/>
        <end position="39"/>
    </location>
</feature>
<sequence length="69" mass="6996">MNSGGPLSPSGCPGAGSASRIPLTPSARNRPSASVSPTGAGSPEPLDPVHRVLPDDREHGVIRRDKSGK</sequence>
<organism evidence="2">
    <name type="scientific">Streptomyces haneummycinicus</name>
    <dbReference type="NCBI Taxonomy" id="3074435"/>
    <lineage>
        <taxon>Bacteria</taxon>
        <taxon>Bacillati</taxon>
        <taxon>Actinomycetota</taxon>
        <taxon>Actinomycetes</taxon>
        <taxon>Kitasatosporales</taxon>
        <taxon>Streptomycetaceae</taxon>
        <taxon>Streptomyces</taxon>
    </lineage>
</organism>
<dbReference type="AlphaFoldDB" id="A0AAT9HS85"/>
<feature type="region of interest" description="Disordered" evidence="1">
    <location>
        <begin position="1"/>
        <end position="69"/>
    </location>
</feature>
<feature type="compositionally biased region" description="Basic and acidic residues" evidence="1">
    <location>
        <begin position="47"/>
        <end position="69"/>
    </location>
</feature>
<feature type="compositionally biased region" description="Low complexity" evidence="1">
    <location>
        <begin position="1"/>
        <end position="19"/>
    </location>
</feature>
<reference evidence="2" key="2">
    <citation type="submission" date="2024-07" db="EMBL/GenBank/DDBJ databases">
        <title>Streptomyces haneummycinica sp. nov., a new antibiotic-producing actinobacterium isolated from marine sediment.</title>
        <authorList>
            <person name="Uemura M."/>
            <person name="Hamada M."/>
            <person name="Hirano S."/>
            <person name="Kobayashi K."/>
            <person name="Ohshiro T."/>
            <person name="Kobayashi T."/>
            <person name="Terahara T."/>
        </authorList>
    </citation>
    <scope>NUCLEOTIDE SEQUENCE</scope>
    <source>
        <strain evidence="2">KM77-8</strain>
    </source>
</reference>
<proteinExistence type="predicted"/>
<evidence type="ECO:0000313" key="2">
    <source>
        <dbReference type="EMBL" id="BFO20319.1"/>
    </source>
</evidence>